<dbReference type="Gene3D" id="3.10.310.50">
    <property type="match status" value="1"/>
</dbReference>
<gene>
    <name evidence="3" type="ORF">WKW82_34290</name>
</gene>
<keyword evidence="1" id="KW-0812">Transmembrane</keyword>
<feature type="domain" description="TPM" evidence="2">
    <location>
        <begin position="40"/>
        <end position="163"/>
    </location>
</feature>
<proteinExistence type="predicted"/>
<dbReference type="EMBL" id="JBBKZT010000026">
    <property type="protein sequence ID" value="MEJ8851745.1"/>
    <property type="molecule type" value="Genomic_DNA"/>
</dbReference>
<evidence type="ECO:0000259" key="2">
    <source>
        <dbReference type="Pfam" id="PF04536"/>
    </source>
</evidence>
<dbReference type="Pfam" id="PF04536">
    <property type="entry name" value="TPM_phosphatase"/>
    <property type="match status" value="1"/>
</dbReference>
<keyword evidence="4" id="KW-1185">Reference proteome</keyword>
<evidence type="ECO:0000256" key="1">
    <source>
        <dbReference type="SAM" id="Phobius"/>
    </source>
</evidence>
<dbReference type="Proteomes" id="UP001385892">
    <property type="component" value="Unassembled WGS sequence"/>
</dbReference>
<accession>A0ABU8WW27</accession>
<protein>
    <submittedName>
        <fullName evidence="3">TPM domain-containing protein</fullName>
    </submittedName>
</protein>
<dbReference type="PANTHER" id="PTHR30373">
    <property type="entry name" value="UPF0603 PROTEIN YGCG"/>
    <property type="match status" value="1"/>
</dbReference>
<evidence type="ECO:0000313" key="3">
    <source>
        <dbReference type="EMBL" id="MEJ8851745.1"/>
    </source>
</evidence>
<dbReference type="PANTHER" id="PTHR30373:SF2">
    <property type="entry name" value="UPF0603 PROTEIN YGCG"/>
    <property type="match status" value="1"/>
</dbReference>
<reference evidence="3 4" key="1">
    <citation type="submission" date="2024-03" db="EMBL/GenBank/DDBJ databases">
        <title>Novel species of the genus Variovorax.</title>
        <authorList>
            <person name="Liu Q."/>
            <person name="Xin Y.-H."/>
        </authorList>
    </citation>
    <scope>NUCLEOTIDE SEQUENCE [LARGE SCALE GENOMIC DNA]</scope>
    <source>
        <strain evidence="3 4">KACC 18900</strain>
    </source>
</reference>
<feature type="transmembrane region" description="Helical" evidence="1">
    <location>
        <begin position="192"/>
        <end position="211"/>
    </location>
</feature>
<comment type="caution">
    <text evidence="3">The sequence shown here is derived from an EMBL/GenBank/DDBJ whole genome shotgun (WGS) entry which is preliminary data.</text>
</comment>
<sequence length="316" mass="31697">MPWAAALPVRVLAVFLLLVLWLGTAFAQNVLPVPTLTARVIDQTGTLDATQRQVLEAKLADFETKKGSQIVVLMVATTAPEDIASYAYRVASTWKIGRKDVGDGVLVIVAKDDRKMRIEVAKALEGAVPDLAAARIIDNEMKPRFRNNDFAGGLSAATDQLIARINGEALPEPTVAGSGQGDGGFHVGDMDWGELGIFLFFGVLVVGRVARSILGSKLGPLATGVGAGVVAMVITSSIVLAVIAGIVALVFTLISGAIGLPALGGGRRGSFGGGLGGGFGGGFGGGGGGFGGGSSGGGFSSGGGGDFGGGGASGNW</sequence>
<keyword evidence="1" id="KW-0472">Membrane</keyword>
<dbReference type="RefSeq" id="WP_340347495.1">
    <property type="nucleotide sequence ID" value="NZ_JBBKZT010000026.1"/>
</dbReference>
<keyword evidence="1" id="KW-1133">Transmembrane helix</keyword>
<organism evidence="3 4">
    <name type="scientific">Variovorax rhizosphaerae</name>
    <dbReference type="NCBI Taxonomy" id="1836200"/>
    <lineage>
        <taxon>Bacteria</taxon>
        <taxon>Pseudomonadati</taxon>
        <taxon>Pseudomonadota</taxon>
        <taxon>Betaproteobacteria</taxon>
        <taxon>Burkholderiales</taxon>
        <taxon>Comamonadaceae</taxon>
        <taxon>Variovorax</taxon>
    </lineage>
</organism>
<name>A0ABU8WW27_9BURK</name>
<dbReference type="InterPro" id="IPR007621">
    <property type="entry name" value="TPM_dom"/>
</dbReference>
<evidence type="ECO:0000313" key="4">
    <source>
        <dbReference type="Proteomes" id="UP001385892"/>
    </source>
</evidence>
<feature type="transmembrane region" description="Helical" evidence="1">
    <location>
        <begin position="240"/>
        <end position="263"/>
    </location>
</feature>